<name>A0A836CIH7_9STRA</name>
<dbReference type="GO" id="GO:0000467">
    <property type="term" value="P:exonucleolytic trimming to generate mature 3'-end of 5.8S rRNA from tricistronic rRNA transcript (SSU-rRNA, 5.8S rRNA, LSU-rRNA)"/>
    <property type="evidence" value="ECO:0007669"/>
    <property type="project" value="InterPro"/>
</dbReference>
<dbReference type="GO" id="GO:0071044">
    <property type="term" value="P:histone mRNA catabolic process"/>
    <property type="evidence" value="ECO:0007669"/>
    <property type="project" value="TreeGrafter"/>
</dbReference>
<dbReference type="GO" id="GO:0071038">
    <property type="term" value="P:TRAMP-dependent tRNA surveillance pathway"/>
    <property type="evidence" value="ECO:0007669"/>
    <property type="project" value="TreeGrafter"/>
</dbReference>
<dbReference type="InterPro" id="IPR002121">
    <property type="entry name" value="HRDC_dom"/>
</dbReference>
<dbReference type="GO" id="GO:0071039">
    <property type="term" value="P:nuclear polyadenylation-dependent CUT catabolic process"/>
    <property type="evidence" value="ECO:0007669"/>
    <property type="project" value="TreeGrafter"/>
</dbReference>
<dbReference type="InterPro" id="IPR049559">
    <property type="entry name" value="Rrp6p-like_exo"/>
</dbReference>
<dbReference type="InterPro" id="IPR010997">
    <property type="entry name" value="HRDC-like_sf"/>
</dbReference>
<dbReference type="SUPFAM" id="SSF47819">
    <property type="entry name" value="HRDC-like"/>
    <property type="match status" value="1"/>
</dbReference>
<organism evidence="8 9">
    <name type="scientific">Tribonema minus</name>
    <dbReference type="NCBI Taxonomy" id="303371"/>
    <lineage>
        <taxon>Eukaryota</taxon>
        <taxon>Sar</taxon>
        <taxon>Stramenopiles</taxon>
        <taxon>Ochrophyta</taxon>
        <taxon>PX clade</taxon>
        <taxon>Xanthophyceae</taxon>
        <taxon>Tribonematales</taxon>
        <taxon>Tribonemataceae</taxon>
        <taxon>Tribonema</taxon>
    </lineage>
</organism>
<dbReference type="Pfam" id="PF00570">
    <property type="entry name" value="HRDC"/>
    <property type="match status" value="1"/>
</dbReference>
<keyword evidence="3" id="KW-0378">Hydrolase</keyword>
<dbReference type="GO" id="GO:0005730">
    <property type="term" value="C:nucleolus"/>
    <property type="evidence" value="ECO:0007669"/>
    <property type="project" value="TreeGrafter"/>
</dbReference>
<dbReference type="GO" id="GO:0071036">
    <property type="term" value="P:nuclear polyadenylation-dependent snoRNA catabolic process"/>
    <property type="evidence" value="ECO:0007669"/>
    <property type="project" value="TreeGrafter"/>
</dbReference>
<dbReference type="PANTHER" id="PTHR12124">
    <property type="entry name" value="POLYMYOSITIS/SCLERODERMA AUTOANTIGEN-RELATED"/>
    <property type="match status" value="1"/>
</dbReference>
<protein>
    <submittedName>
        <fullName evidence="8">Protein in complex with Mn, Zn, and Amp</fullName>
    </submittedName>
</protein>
<proteinExistence type="predicted"/>
<keyword evidence="4" id="KW-0269">Exonuclease</keyword>
<dbReference type="GO" id="GO:0071051">
    <property type="term" value="P:poly(A)-dependent snoRNA 3'-end processing"/>
    <property type="evidence" value="ECO:0007669"/>
    <property type="project" value="TreeGrafter"/>
</dbReference>
<dbReference type="SUPFAM" id="SSF53098">
    <property type="entry name" value="Ribonuclease H-like"/>
    <property type="match status" value="1"/>
</dbReference>
<dbReference type="SMART" id="SM00474">
    <property type="entry name" value="35EXOc"/>
    <property type="match status" value="1"/>
</dbReference>
<dbReference type="AlphaFoldDB" id="A0A836CIH7"/>
<dbReference type="GO" id="GO:0000166">
    <property type="term" value="F:nucleotide binding"/>
    <property type="evidence" value="ECO:0007669"/>
    <property type="project" value="InterPro"/>
</dbReference>
<keyword evidence="9" id="KW-1185">Reference proteome</keyword>
<dbReference type="CDD" id="cd06147">
    <property type="entry name" value="Rrp6p_like_exo"/>
    <property type="match status" value="1"/>
</dbReference>
<gene>
    <name evidence="8" type="ORF">JKP88DRAFT_308976</name>
</gene>
<reference evidence="8" key="1">
    <citation type="submission" date="2021-02" db="EMBL/GenBank/DDBJ databases">
        <title>First Annotated Genome of the Yellow-green Alga Tribonema minus.</title>
        <authorList>
            <person name="Mahan K.M."/>
        </authorList>
    </citation>
    <scope>NUCLEOTIDE SEQUENCE</scope>
    <source>
        <strain evidence="8">UTEX B ZZ1240</strain>
    </source>
</reference>
<dbReference type="GO" id="GO:0000175">
    <property type="term" value="F:3'-5'-RNA exonuclease activity"/>
    <property type="evidence" value="ECO:0007669"/>
    <property type="project" value="InterPro"/>
</dbReference>
<dbReference type="InterPro" id="IPR012337">
    <property type="entry name" value="RNaseH-like_sf"/>
</dbReference>
<evidence type="ECO:0000259" key="7">
    <source>
        <dbReference type="PROSITE" id="PS50967"/>
    </source>
</evidence>
<comment type="subcellular location">
    <subcellularLocation>
        <location evidence="1">Nucleus</location>
    </subcellularLocation>
</comment>
<evidence type="ECO:0000256" key="1">
    <source>
        <dbReference type="ARBA" id="ARBA00004123"/>
    </source>
</evidence>
<evidence type="ECO:0000256" key="3">
    <source>
        <dbReference type="ARBA" id="ARBA00022801"/>
    </source>
</evidence>
<dbReference type="InterPro" id="IPR045092">
    <property type="entry name" value="Rrp6-like"/>
</dbReference>
<dbReference type="GO" id="GO:0003727">
    <property type="term" value="F:single-stranded RNA binding"/>
    <property type="evidence" value="ECO:0007669"/>
    <property type="project" value="TreeGrafter"/>
</dbReference>
<dbReference type="GO" id="GO:0071035">
    <property type="term" value="P:nuclear polyadenylation-dependent rRNA catabolic process"/>
    <property type="evidence" value="ECO:0007669"/>
    <property type="project" value="TreeGrafter"/>
</dbReference>
<dbReference type="InterPro" id="IPR002562">
    <property type="entry name" value="3'-5'_exonuclease_dom"/>
</dbReference>
<dbReference type="PANTHER" id="PTHR12124:SF47">
    <property type="entry name" value="EXOSOME COMPONENT 10"/>
    <property type="match status" value="1"/>
</dbReference>
<keyword evidence="5" id="KW-0539">Nucleus</keyword>
<dbReference type="GO" id="GO:0071037">
    <property type="term" value="P:nuclear polyadenylation-dependent snRNA catabolic process"/>
    <property type="evidence" value="ECO:0007669"/>
    <property type="project" value="TreeGrafter"/>
</dbReference>
<accession>A0A836CIH7</accession>
<dbReference type="SMART" id="SM00341">
    <property type="entry name" value="HRDC"/>
    <property type="match status" value="1"/>
</dbReference>
<evidence type="ECO:0000313" key="8">
    <source>
        <dbReference type="EMBL" id="KAG5186759.1"/>
    </source>
</evidence>
<evidence type="ECO:0000313" key="9">
    <source>
        <dbReference type="Proteomes" id="UP000664859"/>
    </source>
</evidence>
<keyword evidence="2" id="KW-0540">Nuclease</keyword>
<dbReference type="InterPro" id="IPR044876">
    <property type="entry name" value="HRDC_dom_sf"/>
</dbReference>
<dbReference type="Proteomes" id="UP000664859">
    <property type="component" value="Unassembled WGS sequence"/>
</dbReference>
<dbReference type="Gene3D" id="1.10.150.80">
    <property type="entry name" value="HRDC domain"/>
    <property type="match status" value="1"/>
</dbReference>
<sequence length="429" mass="47313">MPRLRSKPHAVTPLDLVPTPLDGGEDGGRYPEYFPHPYEAELQEFKPEPWQLEVPKEADLVVPQYIDTEADLRAMLQDLTGCREVAIDLEHHSYRTFQGILCLMQLSTRSADYIIDAIALRRRLHLLAPLLADPRVLKVLHGADSDVLWLQRDAGAYVVNMFDTGRAARTLDLPSRGLAYALKEFCGFEADKKHQLGDWRVRPLPPAMLKYAQADTHYLLHVYDRLRAMLGTPEAIAQVLESSRELCLQRYEKEAFDPEGWRRVLQRIGGEGAGALDSAQQARMAALWDWRDALAREEDESPGYVMSAYLMLRLARAAPASHDALVRCAAPLPPLVQQRSDEVIALLAAAAAPAPSPDSVTPGRVGAQRRRGGGSYGRQFSVTPGASVATEGAAPMDVVGGGDGDGEKVSYCMWSMCRGGFALLVAWMV</sequence>
<evidence type="ECO:0000256" key="4">
    <source>
        <dbReference type="ARBA" id="ARBA00022839"/>
    </source>
</evidence>
<comment type="caution">
    <text evidence="8">The sequence shown here is derived from an EMBL/GenBank/DDBJ whole genome shotgun (WGS) entry which is preliminary data.</text>
</comment>
<dbReference type="Pfam" id="PF01612">
    <property type="entry name" value="DNA_pol_A_exo1"/>
    <property type="match status" value="1"/>
</dbReference>
<feature type="region of interest" description="Disordered" evidence="6">
    <location>
        <begin position="1"/>
        <end position="26"/>
    </location>
</feature>
<dbReference type="PROSITE" id="PS50967">
    <property type="entry name" value="HRDC"/>
    <property type="match status" value="1"/>
</dbReference>
<dbReference type="OrthoDB" id="2250022at2759"/>
<evidence type="ECO:0000256" key="2">
    <source>
        <dbReference type="ARBA" id="ARBA00022722"/>
    </source>
</evidence>
<dbReference type="GO" id="GO:0071040">
    <property type="term" value="P:nuclear polyadenylation-dependent antisense transcript catabolic process"/>
    <property type="evidence" value="ECO:0007669"/>
    <property type="project" value="TreeGrafter"/>
</dbReference>
<dbReference type="InterPro" id="IPR036397">
    <property type="entry name" value="RNaseH_sf"/>
</dbReference>
<dbReference type="GO" id="GO:0000176">
    <property type="term" value="C:nuclear exosome (RNase complex)"/>
    <property type="evidence" value="ECO:0007669"/>
    <property type="project" value="TreeGrafter"/>
</dbReference>
<dbReference type="Gene3D" id="3.30.420.10">
    <property type="entry name" value="Ribonuclease H-like superfamily/Ribonuclease H"/>
    <property type="match status" value="1"/>
</dbReference>
<evidence type="ECO:0000256" key="5">
    <source>
        <dbReference type="ARBA" id="ARBA00023242"/>
    </source>
</evidence>
<dbReference type="EMBL" id="JAFCMP010000104">
    <property type="protein sequence ID" value="KAG5186759.1"/>
    <property type="molecule type" value="Genomic_DNA"/>
</dbReference>
<feature type="domain" description="HRDC" evidence="7">
    <location>
        <begin position="277"/>
        <end position="357"/>
    </location>
</feature>
<feature type="region of interest" description="Disordered" evidence="6">
    <location>
        <begin position="357"/>
        <end position="376"/>
    </location>
</feature>
<evidence type="ECO:0000256" key="6">
    <source>
        <dbReference type="SAM" id="MobiDB-lite"/>
    </source>
</evidence>